<organism evidence="2">
    <name type="scientific">uncultured Solirubrobacteraceae bacterium</name>
    <dbReference type="NCBI Taxonomy" id="1162706"/>
    <lineage>
        <taxon>Bacteria</taxon>
        <taxon>Bacillati</taxon>
        <taxon>Actinomycetota</taxon>
        <taxon>Thermoleophilia</taxon>
        <taxon>Solirubrobacterales</taxon>
        <taxon>Solirubrobacteraceae</taxon>
        <taxon>environmental samples</taxon>
    </lineage>
</organism>
<keyword evidence="2" id="KW-0560">Oxidoreductase</keyword>
<feature type="compositionally biased region" description="Basic residues" evidence="1">
    <location>
        <begin position="1"/>
        <end position="18"/>
    </location>
</feature>
<name>A0A6J4RJP5_9ACTN</name>
<feature type="region of interest" description="Disordered" evidence="1">
    <location>
        <begin position="1"/>
        <end position="32"/>
    </location>
</feature>
<proteinExistence type="predicted"/>
<dbReference type="EC" id="1.9.3.1" evidence="2"/>
<protein>
    <submittedName>
        <fullName evidence="2">Cytochrome c oxidase polypeptide III</fullName>
        <ecNumber evidence="2">1.9.3.1</ecNumber>
    </submittedName>
</protein>
<feature type="non-terminal residue" evidence="2">
    <location>
        <position position="1"/>
    </location>
</feature>
<evidence type="ECO:0000313" key="2">
    <source>
        <dbReference type="EMBL" id="CAA9467971.1"/>
    </source>
</evidence>
<sequence>GSRRHPRRTRASRPRTRAGRPPGPRASRAAARQPVLACRGAAARDAALHHLRGDGLRRLLHRLLLHPGGAGAGVAGPGRRASQADRRRQHGDPGDVVLHAALGGGLDQGREPAGIAGGHLHHADAGRHLPVHPDQRVRQHRLRAPGQRSGDDLLRPHGPARRPRLHRTAAAADRHYPVLPRALLGARAPRRRGPRDLLALRRRHVDRRLPHRLHPL</sequence>
<feature type="region of interest" description="Disordered" evidence="1">
    <location>
        <begin position="68"/>
        <end position="93"/>
    </location>
</feature>
<feature type="compositionally biased region" description="Basic and acidic residues" evidence="1">
    <location>
        <begin position="82"/>
        <end position="93"/>
    </location>
</feature>
<dbReference type="EMBL" id="CADCVL010000079">
    <property type="protein sequence ID" value="CAA9467971.1"/>
    <property type="molecule type" value="Genomic_DNA"/>
</dbReference>
<reference evidence="2" key="1">
    <citation type="submission" date="2020-02" db="EMBL/GenBank/DDBJ databases">
        <authorList>
            <person name="Meier V. D."/>
        </authorList>
    </citation>
    <scope>NUCLEOTIDE SEQUENCE</scope>
    <source>
        <strain evidence="2">AVDCRST_MAG65</strain>
    </source>
</reference>
<gene>
    <name evidence="2" type="ORF">AVDCRST_MAG65-485</name>
</gene>
<evidence type="ECO:0000256" key="1">
    <source>
        <dbReference type="SAM" id="MobiDB-lite"/>
    </source>
</evidence>
<accession>A0A6J4RJP5</accession>
<feature type="non-terminal residue" evidence="2">
    <location>
        <position position="216"/>
    </location>
</feature>
<dbReference type="AlphaFoldDB" id="A0A6J4RJP5"/>
<dbReference type="GO" id="GO:0016491">
    <property type="term" value="F:oxidoreductase activity"/>
    <property type="evidence" value="ECO:0007669"/>
    <property type="project" value="UniProtKB-KW"/>
</dbReference>